<reference evidence="2 5" key="2">
    <citation type="submission" date="2020-08" db="EMBL/GenBank/DDBJ databases">
        <title>Genomic Encyclopedia of Type Strains, Phase IV (KMG-IV): sequencing the most valuable type-strain genomes for metagenomic binning, comparative biology and taxonomic classification.</title>
        <authorList>
            <person name="Goeker M."/>
        </authorList>
    </citation>
    <scope>NUCLEOTIDE SEQUENCE [LARGE SCALE GENOMIC DNA]</scope>
    <source>
        <strain evidence="2 5">DSM 12421</strain>
    </source>
</reference>
<accession>A0A650CHM4</accession>
<dbReference type="Proteomes" id="UP000427373">
    <property type="component" value="Chromosome"/>
</dbReference>
<feature type="transmembrane region" description="Helical" evidence="1">
    <location>
        <begin position="6"/>
        <end position="26"/>
    </location>
</feature>
<evidence type="ECO:0000256" key="1">
    <source>
        <dbReference type="SAM" id="Phobius"/>
    </source>
</evidence>
<evidence type="ECO:0000313" key="5">
    <source>
        <dbReference type="Proteomes" id="UP000582213"/>
    </source>
</evidence>
<feature type="transmembrane region" description="Helical" evidence="1">
    <location>
        <begin position="145"/>
        <end position="167"/>
    </location>
</feature>
<keyword evidence="1" id="KW-1133">Transmembrane helix</keyword>
<reference evidence="3 4" key="1">
    <citation type="submission" date="2019-10" db="EMBL/GenBank/DDBJ databases">
        <title>Genome Sequences from Six Type Strain Members of the Archaeal Family Sulfolobaceae: Acidianus ambivalens, Acidianus infernus, Metallosphaera prunae, Stygiolobus azoricus, Sulfolobus metallicus, and Sulfurisphaera ohwakuensis.</title>
        <authorList>
            <person name="Counts J.A."/>
            <person name="Kelly R.M."/>
        </authorList>
    </citation>
    <scope>NUCLEOTIDE SEQUENCE [LARGE SCALE GENOMIC DNA]</scope>
    <source>
        <strain evidence="3 4">TA-1</strain>
    </source>
</reference>
<dbReference type="GeneID" id="42801335"/>
<evidence type="ECO:0000313" key="3">
    <source>
        <dbReference type="EMBL" id="QGR17273.1"/>
    </source>
</evidence>
<dbReference type="OrthoDB" id="40744at2157"/>
<protein>
    <submittedName>
        <fullName evidence="3">Uncharacterized protein</fullName>
    </submittedName>
</protein>
<evidence type="ECO:0000313" key="2">
    <source>
        <dbReference type="EMBL" id="MBB5255007.1"/>
    </source>
</evidence>
<proteinExistence type="predicted"/>
<dbReference type="Proteomes" id="UP000582213">
    <property type="component" value="Unassembled WGS sequence"/>
</dbReference>
<evidence type="ECO:0000313" key="4">
    <source>
        <dbReference type="Proteomes" id="UP000427373"/>
    </source>
</evidence>
<organism evidence="3 4">
    <name type="scientific">Sulfurisphaera ohwakuensis</name>
    <dbReference type="NCBI Taxonomy" id="69656"/>
    <lineage>
        <taxon>Archaea</taxon>
        <taxon>Thermoproteota</taxon>
        <taxon>Thermoprotei</taxon>
        <taxon>Sulfolobales</taxon>
        <taxon>Sulfolobaceae</taxon>
        <taxon>Sulfurisphaera</taxon>
    </lineage>
</organism>
<keyword evidence="1" id="KW-0472">Membrane</keyword>
<keyword evidence="4" id="KW-1185">Reference proteome</keyword>
<name>A0A650CHM4_SULOH</name>
<dbReference type="EMBL" id="CP045484">
    <property type="protein sequence ID" value="QGR17273.1"/>
    <property type="molecule type" value="Genomic_DNA"/>
</dbReference>
<dbReference type="RefSeq" id="WP_156014763.1">
    <property type="nucleotide sequence ID" value="NZ_CP045484.1"/>
</dbReference>
<gene>
    <name evidence="3" type="ORF">D1869_08775</name>
    <name evidence="2" type="ORF">HNQ62_002782</name>
</gene>
<sequence length="187" mass="21604">MNFVSWLLVIISFAYSSSLCVVSKIMKSKSRLLGTKIKKLLALKFIEMSADLLSTSEFAELMEEVSFLTNLEVIDKDGLFHELYQKFPRIEKELKEVFIRVSLVNKIDYLAKDLERKAFVLRIAAGLMFISVLGLVTYFDFCPYISILSIVQYTTTGLMIVLPLIIFDSLKTLYRSDKIIRDFLREK</sequence>
<feature type="transmembrane region" description="Helical" evidence="1">
    <location>
        <begin position="119"/>
        <end position="139"/>
    </location>
</feature>
<dbReference type="KEGG" id="soh:D1869_08775"/>
<dbReference type="EMBL" id="JACHFY010000036">
    <property type="protein sequence ID" value="MBB5255007.1"/>
    <property type="molecule type" value="Genomic_DNA"/>
</dbReference>
<keyword evidence="1" id="KW-0812">Transmembrane</keyword>
<dbReference type="AlphaFoldDB" id="A0A650CHM4"/>